<sequence>MNEIADIPAAASFGALDRLLRSQLLARLDALDHGMLVVRDALGEHRFGRTGGDALPVVHLWIDDPSFYRAVAAQGSVGAGEAYIAGQWRCDDLVGLVRLLVRNRELLDGMEGGLARLGGWALRSWHALRRNTREGSRRNIAAHYDLGNDFFALFLSPDLMYSSAMFASPDEDLETASYRKLDAVCRKLALTPGDRVIEIGTGWGGFALHAARHYGAHVTTTTISREQHALASQRVAEAGLQDRVTLLLQDYRDLLGQYDKLVSIEMIEAIGAQYLDTFFGKLGSLLRPGGQALLQAITIEDHRYVQARDSVDYIKRFVFPGSFIPSLNAMYGAKTRASDLQVVHQEDFGLSYAYTLRAWRRRFMIRLAEVRAQGFDERFIRLWEFYLAYCEGGFLERSIGVSHVLMARPGHPSGAA</sequence>
<feature type="active site" evidence="6">
    <location>
        <position position="390"/>
    </location>
</feature>
<evidence type="ECO:0000256" key="1">
    <source>
        <dbReference type="ARBA" id="ARBA00010815"/>
    </source>
</evidence>
<dbReference type="SUPFAM" id="SSF53335">
    <property type="entry name" value="S-adenosyl-L-methionine-dependent methyltransferases"/>
    <property type="match status" value="1"/>
</dbReference>
<keyword evidence="5" id="KW-0443">Lipid metabolism</keyword>
<proteinExistence type="inferred from homology"/>
<evidence type="ECO:0000256" key="3">
    <source>
        <dbReference type="ARBA" id="ARBA00022679"/>
    </source>
</evidence>
<dbReference type="GO" id="GO:0008168">
    <property type="term" value="F:methyltransferase activity"/>
    <property type="evidence" value="ECO:0007669"/>
    <property type="project" value="UniProtKB-KW"/>
</dbReference>
<dbReference type="GeneID" id="81471105"/>
<dbReference type="CDD" id="cd02440">
    <property type="entry name" value="AdoMet_MTases"/>
    <property type="match status" value="1"/>
</dbReference>
<name>A0A7G9THE0_PSEMX</name>
<gene>
    <name evidence="7" type="ORF">IAE60_09000</name>
</gene>
<keyword evidence="3 7" id="KW-0808">Transferase</keyword>
<organism evidence="7 8">
    <name type="scientific">Pseudoxanthomonas mexicana</name>
    <dbReference type="NCBI Taxonomy" id="128785"/>
    <lineage>
        <taxon>Bacteria</taxon>
        <taxon>Pseudomonadati</taxon>
        <taxon>Pseudomonadota</taxon>
        <taxon>Gammaproteobacteria</taxon>
        <taxon>Lysobacterales</taxon>
        <taxon>Lysobacteraceae</taxon>
        <taxon>Pseudoxanthomonas</taxon>
    </lineage>
</organism>
<evidence type="ECO:0000256" key="2">
    <source>
        <dbReference type="ARBA" id="ARBA00022603"/>
    </source>
</evidence>
<evidence type="ECO:0000256" key="5">
    <source>
        <dbReference type="ARBA" id="ARBA00023098"/>
    </source>
</evidence>
<evidence type="ECO:0000313" key="8">
    <source>
        <dbReference type="Proteomes" id="UP000515838"/>
    </source>
</evidence>
<dbReference type="Pfam" id="PF02353">
    <property type="entry name" value="CMAS"/>
    <property type="match status" value="1"/>
</dbReference>
<evidence type="ECO:0000256" key="6">
    <source>
        <dbReference type="PIRSR" id="PIRSR003085-1"/>
    </source>
</evidence>
<dbReference type="AlphaFoldDB" id="A0A7G9THE0"/>
<dbReference type="PANTHER" id="PTHR43667:SF2">
    <property type="entry name" value="FATTY ACID C-METHYL TRANSFERASE"/>
    <property type="match status" value="1"/>
</dbReference>
<dbReference type="GO" id="GO:0032259">
    <property type="term" value="P:methylation"/>
    <property type="evidence" value="ECO:0007669"/>
    <property type="project" value="UniProtKB-KW"/>
</dbReference>
<evidence type="ECO:0000313" key="7">
    <source>
        <dbReference type="EMBL" id="QNN79515.1"/>
    </source>
</evidence>
<reference evidence="7 8" key="1">
    <citation type="submission" date="2020-08" db="EMBL/GenBank/DDBJ databases">
        <title>Streptomycin Non-resistant strain, P. mexicana.</title>
        <authorList>
            <person name="Ganesh-Kumar S."/>
            <person name="Zhe T."/>
            <person name="Yu Z."/>
            <person name="Min Y."/>
        </authorList>
    </citation>
    <scope>NUCLEOTIDE SEQUENCE [LARGE SCALE GENOMIC DNA]</scope>
    <source>
        <strain evidence="7 8">GTZY2</strain>
    </source>
</reference>
<evidence type="ECO:0000256" key="4">
    <source>
        <dbReference type="ARBA" id="ARBA00022691"/>
    </source>
</evidence>
<dbReference type="EMBL" id="CP060731">
    <property type="protein sequence ID" value="QNN79515.1"/>
    <property type="molecule type" value="Genomic_DNA"/>
</dbReference>
<protein>
    <submittedName>
        <fullName evidence="7">Class I SAM-dependent methyltransferase</fullName>
    </submittedName>
</protein>
<dbReference type="PANTHER" id="PTHR43667">
    <property type="entry name" value="CYCLOPROPANE-FATTY-ACYL-PHOSPHOLIPID SYNTHASE"/>
    <property type="match status" value="1"/>
</dbReference>
<dbReference type="Gene3D" id="3.40.50.150">
    <property type="entry name" value="Vaccinia Virus protein VP39"/>
    <property type="match status" value="1"/>
</dbReference>
<dbReference type="InterPro" id="IPR003333">
    <property type="entry name" value="CMAS"/>
</dbReference>
<dbReference type="Proteomes" id="UP000515838">
    <property type="component" value="Chromosome"/>
</dbReference>
<keyword evidence="2 7" id="KW-0489">Methyltransferase</keyword>
<dbReference type="GO" id="GO:0008610">
    <property type="term" value="P:lipid biosynthetic process"/>
    <property type="evidence" value="ECO:0007669"/>
    <property type="project" value="InterPro"/>
</dbReference>
<dbReference type="PIRSF" id="PIRSF003085">
    <property type="entry name" value="CMAS"/>
    <property type="match status" value="1"/>
</dbReference>
<dbReference type="InterPro" id="IPR029063">
    <property type="entry name" value="SAM-dependent_MTases_sf"/>
</dbReference>
<comment type="similarity">
    <text evidence="1">Belongs to the CFA/CMAS family.</text>
</comment>
<accession>A0A7G9THE0</accession>
<dbReference type="InterPro" id="IPR050723">
    <property type="entry name" value="CFA/CMAS"/>
</dbReference>
<dbReference type="RefSeq" id="WP_187574591.1">
    <property type="nucleotide sequence ID" value="NZ_CP060731.1"/>
</dbReference>
<keyword evidence="4" id="KW-0949">S-adenosyl-L-methionine</keyword>